<keyword evidence="1" id="KW-0732">Signal</keyword>
<organism evidence="2 3">
    <name type="scientific">Mycena maculata</name>
    <dbReference type="NCBI Taxonomy" id="230809"/>
    <lineage>
        <taxon>Eukaryota</taxon>
        <taxon>Fungi</taxon>
        <taxon>Dikarya</taxon>
        <taxon>Basidiomycota</taxon>
        <taxon>Agaricomycotina</taxon>
        <taxon>Agaricomycetes</taxon>
        <taxon>Agaricomycetidae</taxon>
        <taxon>Agaricales</taxon>
        <taxon>Marasmiineae</taxon>
        <taxon>Mycenaceae</taxon>
        <taxon>Mycena</taxon>
    </lineage>
</organism>
<evidence type="ECO:0000313" key="3">
    <source>
        <dbReference type="Proteomes" id="UP001215280"/>
    </source>
</evidence>
<evidence type="ECO:0000256" key="1">
    <source>
        <dbReference type="ARBA" id="ARBA00022729"/>
    </source>
</evidence>
<name>A0AAD7JBB7_9AGAR</name>
<dbReference type="AlphaFoldDB" id="A0AAD7JBB7"/>
<dbReference type="CDD" id="cd22191">
    <property type="entry name" value="DPBB_RlpA_EXP_N-like"/>
    <property type="match status" value="1"/>
</dbReference>
<dbReference type="SUPFAM" id="SSF50685">
    <property type="entry name" value="Barwin-like endoglucanases"/>
    <property type="match status" value="1"/>
</dbReference>
<dbReference type="PANTHER" id="PTHR31836:SF28">
    <property type="entry name" value="SRCR DOMAIN-CONTAINING PROTEIN-RELATED"/>
    <property type="match status" value="1"/>
</dbReference>
<dbReference type="InterPro" id="IPR051477">
    <property type="entry name" value="Expansin_CellWall"/>
</dbReference>
<sequence>MSVISGAIIPRATGTGTILRRPITVKLIRLAVPATFYSPNGAVGACGVAIQNSNFSVALNTADFKNGASCGEDIVVSANGKSITASVQDVCADCASGSIGLTSSAFEALTGSNSAKPVEIVWFFVPEF</sequence>
<evidence type="ECO:0000313" key="2">
    <source>
        <dbReference type="EMBL" id="KAJ7760143.1"/>
    </source>
</evidence>
<dbReference type="Gene3D" id="2.40.40.10">
    <property type="entry name" value="RlpA-like domain"/>
    <property type="match status" value="1"/>
</dbReference>
<proteinExistence type="predicted"/>
<dbReference type="EMBL" id="JARJLG010000050">
    <property type="protein sequence ID" value="KAJ7760143.1"/>
    <property type="molecule type" value="Genomic_DNA"/>
</dbReference>
<dbReference type="PANTHER" id="PTHR31836">
    <property type="match status" value="1"/>
</dbReference>
<gene>
    <name evidence="2" type="ORF">DFH07DRAFT_740916</name>
</gene>
<keyword evidence="3" id="KW-1185">Reference proteome</keyword>
<dbReference type="InterPro" id="IPR036908">
    <property type="entry name" value="RlpA-like_sf"/>
</dbReference>
<comment type="caution">
    <text evidence="2">The sequence shown here is derived from an EMBL/GenBank/DDBJ whole genome shotgun (WGS) entry which is preliminary data.</text>
</comment>
<dbReference type="Proteomes" id="UP001215280">
    <property type="component" value="Unassembled WGS sequence"/>
</dbReference>
<accession>A0AAD7JBB7</accession>
<reference evidence="2" key="1">
    <citation type="submission" date="2023-03" db="EMBL/GenBank/DDBJ databases">
        <title>Massive genome expansion in bonnet fungi (Mycena s.s.) driven by repeated elements and novel gene families across ecological guilds.</title>
        <authorList>
            <consortium name="Lawrence Berkeley National Laboratory"/>
            <person name="Harder C.B."/>
            <person name="Miyauchi S."/>
            <person name="Viragh M."/>
            <person name="Kuo A."/>
            <person name="Thoen E."/>
            <person name="Andreopoulos B."/>
            <person name="Lu D."/>
            <person name="Skrede I."/>
            <person name="Drula E."/>
            <person name="Henrissat B."/>
            <person name="Morin E."/>
            <person name="Kohler A."/>
            <person name="Barry K."/>
            <person name="LaButti K."/>
            <person name="Morin E."/>
            <person name="Salamov A."/>
            <person name="Lipzen A."/>
            <person name="Mereny Z."/>
            <person name="Hegedus B."/>
            <person name="Baldrian P."/>
            <person name="Stursova M."/>
            <person name="Weitz H."/>
            <person name="Taylor A."/>
            <person name="Grigoriev I.V."/>
            <person name="Nagy L.G."/>
            <person name="Martin F."/>
            <person name="Kauserud H."/>
        </authorList>
    </citation>
    <scope>NUCLEOTIDE SEQUENCE</scope>
    <source>
        <strain evidence="2">CBHHK188m</strain>
    </source>
</reference>
<protein>
    <recommendedName>
        <fullName evidence="4">RlpA-like protein double-psi beta-barrel domain-containing protein</fullName>
    </recommendedName>
</protein>
<evidence type="ECO:0008006" key="4">
    <source>
        <dbReference type="Google" id="ProtNLM"/>
    </source>
</evidence>